<proteinExistence type="predicted"/>
<sequence>MGAAKEFWFKETERWLKSYPEWKRNLPRSCDLFNYEEFYRVDLIEQALRELGDEERKLYELFYRQNKSYIAISLAMYMSRTTVYESKIKLIRKLAERLGIKSRHNVREG</sequence>
<dbReference type="InterPro" id="IPR036388">
    <property type="entry name" value="WH-like_DNA-bd_sf"/>
</dbReference>
<dbReference type="InterPro" id="IPR013324">
    <property type="entry name" value="RNA_pol_sigma_r3/r4-like"/>
</dbReference>
<name>A0A511VB22_9BACL</name>
<evidence type="ECO:0008006" key="3">
    <source>
        <dbReference type="Google" id="ProtNLM"/>
    </source>
</evidence>
<dbReference type="SUPFAM" id="SSF88659">
    <property type="entry name" value="Sigma3 and sigma4 domains of RNA polymerase sigma factors"/>
    <property type="match status" value="1"/>
</dbReference>
<dbReference type="EMBL" id="BJXX01000168">
    <property type="protein sequence ID" value="GEN36130.1"/>
    <property type="molecule type" value="Genomic_DNA"/>
</dbReference>
<organism evidence="1 2">
    <name type="scientific">Aneurinibacillus danicus</name>
    <dbReference type="NCBI Taxonomy" id="267746"/>
    <lineage>
        <taxon>Bacteria</taxon>
        <taxon>Bacillati</taxon>
        <taxon>Bacillota</taxon>
        <taxon>Bacilli</taxon>
        <taxon>Bacillales</taxon>
        <taxon>Paenibacillaceae</taxon>
        <taxon>Aneurinibacillus group</taxon>
        <taxon>Aneurinibacillus</taxon>
    </lineage>
</organism>
<comment type="caution">
    <text evidence="1">The sequence shown here is derived from an EMBL/GenBank/DDBJ whole genome shotgun (WGS) entry which is preliminary data.</text>
</comment>
<dbReference type="RefSeq" id="WP_146811762.1">
    <property type="nucleotide sequence ID" value="NZ_BJXX01000168.1"/>
</dbReference>
<evidence type="ECO:0000313" key="2">
    <source>
        <dbReference type="Proteomes" id="UP000321157"/>
    </source>
</evidence>
<reference evidence="1 2" key="1">
    <citation type="submission" date="2019-07" db="EMBL/GenBank/DDBJ databases">
        <title>Whole genome shotgun sequence of Aneurinibacillus danicus NBRC 102444.</title>
        <authorList>
            <person name="Hosoyama A."/>
            <person name="Uohara A."/>
            <person name="Ohji S."/>
            <person name="Ichikawa N."/>
        </authorList>
    </citation>
    <scope>NUCLEOTIDE SEQUENCE [LARGE SCALE GENOMIC DNA]</scope>
    <source>
        <strain evidence="1 2">NBRC 102444</strain>
    </source>
</reference>
<dbReference type="Gene3D" id="1.10.10.10">
    <property type="entry name" value="Winged helix-like DNA-binding domain superfamily/Winged helix DNA-binding domain"/>
    <property type="match status" value="1"/>
</dbReference>
<dbReference type="AlphaFoldDB" id="A0A511VB22"/>
<gene>
    <name evidence="1" type="ORF">ADA01nite_35900</name>
</gene>
<dbReference type="Proteomes" id="UP000321157">
    <property type="component" value="Unassembled WGS sequence"/>
</dbReference>
<keyword evidence="2" id="KW-1185">Reference proteome</keyword>
<dbReference type="OrthoDB" id="3242975at2"/>
<evidence type="ECO:0000313" key="1">
    <source>
        <dbReference type="EMBL" id="GEN36130.1"/>
    </source>
</evidence>
<accession>A0A511VB22</accession>
<protein>
    <recommendedName>
        <fullName evidence="3">RNA polymerase sigma factor 70 region 4 type 2 domain-containing protein</fullName>
    </recommendedName>
</protein>